<feature type="region of interest" description="Disordered" evidence="1">
    <location>
        <begin position="1"/>
        <end position="55"/>
    </location>
</feature>
<sequence>MKARGKPKDDRLFETPEKENEKPNVEQKKRTAKRPPLTPSVAPPNKLSNAHVPSIEEQINQQLAQNMAEQDGAGNFTGGHMEPGESPFMFLLADVFVTSRTKTHRLGWWDRRWKKGSPDSFSTQQEMYQSDIEEGTLKQWLMEESENNARILAKKGPGTPHRMGEPKKEKKKKEETKKPKLPPGGKTRIDEIIRIVRKDLTNEFVYNPRLMELSAGEIANEMESVGMMMSLKASNLPSAVNHARAIAKKKTKEDV</sequence>
<evidence type="ECO:0000313" key="3">
    <source>
        <dbReference type="Proteomes" id="UP001153069"/>
    </source>
</evidence>
<keyword evidence="3" id="KW-1185">Reference proteome</keyword>
<name>A0A9N8EFZ5_9STRA</name>
<dbReference type="EMBL" id="CAICTM010000879">
    <property type="protein sequence ID" value="CAB9517775.1"/>
    <property type="molecule type" value="Genomic_DNA"/>
</dbReference>
<organism evidence="2 3">
    <name type="scientific">Seminavis robusta</name>
    <dbReference type="NCBI Taxonomy" id="568900"/>
    <lineage>
        <taxon>Eukaryota</taxon>
        <taxon>Sar</taxon>
        <taxon>Stramenopiles</taxon>
        <taxon>Ochrophyta</taxon>
        <taxon>Bacillariophyta</taxon>
        <taxon>Bacillariophyceae</taxon>
        <taxon>Bacillariophycidae</taxon>
        <taxon>Naviculales</taxon>
        <taxon>Naviculaceae</taxon>
        <taxon>Seminavis</taxon>
    </lineage>
</organism>
<dbReference type="AlphaFoldDB" id="A0A9N8EFZ5"/>
<protein>
    <submittedName>
        <fullName evidence="2">Uncharacterized protein</fullName>
    </submittedName>
</protein>
<comment type="caution">
    <text evidence="2">The sequence shown here is derived from an EMBL/GenBank/DDBJ whole genome shotgun (WGS) entry which is preliminary data.</text>
</comment>
<gene>
    <name evidence="2" type="ORF">SEMRO_880_G214990.1</name>
</gene>
<feature type="compositionally biased region" description="Basic and acidic residues" evidence="1">
    <location>
        <begin position="1"/>
        <end position="29"/>
    </location>
</feature>
<reference evidence="2" key="1">
    <citation type="submission" date="2020-06" db="EMBL/GenBank/DDBJ databases">
        <authorList>
            <consortium name="Plant Systems Biology data submission"/>
        </authorList>
    </citation>
    <scope>NUCLEOTIDE SEQUENCE</scope>
    <source>
        <strain evidence="2">D6</strain>
    </source>
</reference>
<feature type="region of interest" description="Disordered" evidence="1">
    <location>
        <begin position="153"/>
        <end position="186"/>
    </location>
</feature>
<proteinExistence type="predicted"/>
<dbReference type="Proteomes" id="UP001153069">
    <property type="component" value="Unassembled WGS sequence"/>
</dbReference>
<evidence type="ECO:0000313" key="2">
    <source>
        <dbReference type="EMBL" id="CAB9517775.1"/>
    </source>
</evidence>
<evidence type="ECO:0000256" key="1">
    <source>
        <dbReference type="SAM" id="MobiDB-lite"/>
    </source>
</evidence>
<accession>A0A9N8EFZ5</accession>
<feature type="compositionally biased region" description="Basic and acidic residues" evidence="1">
    <location>
        <begin position="162"/>
        <end position="178"/>
    </location>
</feature>